<protein>
    <recommendedName>
        <fullName evidence="6">C3H1-type domain-containing protein</fullName>
    </recommendedName>
</protein>
<dbReference type="SUPFAM" id="SSF90229">
    <property type="entry name" value="CCCH zinc finger"/>
    <property type="match status" value="3"/>
</dbReference>
<feature type="domain" description="C3H1-type" evidence="6">
    <location>
        <begin position="86"/>
        <end position="108"/>
    </location>
</feature>
<evidence type="ECO:0000256" key="5">
    <source>
        <dbReference type="PROSITE-ProRule" id="PRU00723"/>
    </source>
</evidence>
<dbReference type="OrthoDB" id="411372at2759"/>
<evidence type="ECO:0000256" key="1">
    <source>
        <dbReference type="ARBA" id="ARBA00022723"/>
    </source>
</evidence>
<dbReference type="Pfam" id="PF00642">
    <property type="entry name" value="zf-CCCH"/>
    <property type="match status" value="1"/>
</dbReference>
<dbReference type="PROSITE" id="PS50103">
    <property type="entry name" value="ZF_C3H1"/>
    <property type="match status" value="3"/>
</dbReference>
<dbReference type="GO" id="GO:0008270">
    <property type="term" value="F:zinc ion binding"/>
    <property type="evidence" value="ECO:0007669"/>
    <property type="project" value="UniProtKB-KW"/>
</dbReference>
<keyword evidence="1 5" id="KW-0479">Metal-binding</keyword>
<dbReference type="Proteomes" id="UP000639338">
    <property type="component" value="Unassembled WGS sequence"/>
</dbReference>
<evidence type="ECO:0000259" key="6">
    <source>
        <dbReference type="PROSITE" id="PS50103"/>
    </source>
</evidence>
<evidence type="ECO:0000256" key="3">
    <source>
        <dbReference type="ARBA" id="ARBA00022771"/>
    </source>
</evidence>
<organism evidence="7 8">
    <name type="scientific">Aphidius gifuensis</name>
    <name type="common">Parasitoid wasp</name>
    <dbReference type="NCBI Taxonomy" id="684658"/>
    <lineage>
        <taxon>Eukaryota</taxon>
        <taxon>Metazoa</taxon>
        <taxon>Ecdysozoa</taxon>
        <taxon>Arthropoda</taxon>
        <taxon>Hexapoda</taxon>
        <taxon>Insecta</taxon>
        <taxon>Pterygota</taxon>
        <taxon>Neoptera</taxon>
        <taxon>Endopterygota</taxon>
        <taxon>Hymenoptera</taxon>
        <taxon>Apocrita</taxon>
        <taxon>Ichneumonoidea</taxon>
        <taxon>Braconidae</taxon>
        <taxon>Aphidiinae</taxon>
        <taxon>Aphidius</taxon>
    </lineage>
</organism>
<sequence>MDNMENTDNVKDKKQYKQYINKKSVKKAFKPNQICLFFINGNCKMGDNCTSSHDILQPRKLELCKFYIRGDCEKGNRCHYMHNDYPCKFYHMSKCTQKKHCKFSHESLDPRVLDHFIKKSVPETTTLIDRQLTADEQLKKNKEENIEVKKEDKNEISTLINDDNIEKDDENEISRSVYYLDTSNN</sequence>
<dbReference type="GO" id="GO:0045892">
    <property type="term" value="P:negative regulation of DNA-templated transcription"/>
    <property type="evidence" value="ECO:0007669"/>
    <property type="project" value="InterPro"/>
</dbReference>
<gene>
    <name evidence="7" type="ORF">HCN44_006853</name>
</gene>
<evidence type="ECO:0000256" key="4">
    <source>
        <dbReference type="ARBA" id="ARBA00022833"/>
    </source>
</evidence>
<evidence type="ECO:0000256" key="2">
    <source>
        <dbReference type="ARBA" id="ARBA00022737"/>
    </source>
</evidence>
<dbReference type="InterPro" id="IPR045124">
    <property type="entry name" value="Su(sable)-like"/>
</dbReference>
<keyword evidence="4 5" id="KW-0862">Zinc</keyword>
<dbReference type="Pfam" id="PF14608">
    <property type="entry name" value="zf-CCCH_2"/>
    <property type="match status" value="2"/>
</dbReference>
<feature type="domain" description="C3H1-type" evidence="6">
    <location>
        <begin position="58"/>
        <end position="85"/>
    </location>
</feature>
<feature type="zinc finger region" description="C3H1-type" evidence="5">
    <location>
        <begin position="58"/>
        <end position="85"/>
    </location>
</feature>
<evidence type="ECO:0000313" key="7">
    <source>
        <dbReference type="EMBL" id="KAF7995746.1"/>
    </source>
</evidence>
<dbReference type="GO" id="GO:0003723">
    <property type="term" value="F:RNA binding"/>
    <property type="evidence" value="ECO:0007669"/>
    <property type="project" value="InterPro"/>
</dbReference>
<dbReference type="AlphaFoldDB" id="A0A834Y3C4"/>
<feature type="zinc finger region" description="C3H1-type" evidence="5">
    <location>
        <begin position="29"/>
        <end position="56"/>
    </location>
</feature>
<name>A0A834Y3C4_APHGI</name>
<dbReference type="Gene3D" id="4.10.1000.10">
    <property type="entry name" value="Zinc finger, CCCH-type"/>
    <property type="match status" value="1"/>
</dbReference>
<proteinExistence type="predicted"/>
<reference evidence="7 8" key="1">
    <citation type="submission" date="2020-08" db="EMBL/GenBank/DDBJ databases">
        <title>Aphidius gifuensis genome sequencing and assembly.</title>
        <authorList>
            <person name="Du Z."/>
        </authorList>
    </citation>
    <scope>NUCLEOTIDE SEQUENCE [LARGE SCALE GENOMIC DNA]</scope>
    <source>
        <strain evidence="7">YNYX2018</strain>
        <tissue evidence="7">Adults</tissue>
    </source>
</reference>
<feature type="zinc finger region" description="C3H1-type" evidence="5">
    <location>
        <begin position="86"/>
        <end position="108"/>
    </location>
</feature>
<dbReference type="InterPro" id="IPR036855">
    <property type="entry name" value="Znf_CCCH_sf"/>
</dbReference>
<dbReference type="InterPro" id="IPR000571">
    <property type="entry name" value="Znf_CCCH"/>
</dbReference>
<dbReference type="PANTHER" id="PTHR13119:SF12">
    <property type="entry name" value="PROTEIN SUPPRESSOR OF SABLE"/>
    <property type="match status" value="1"/>
</dbReference>
<dbReference type="EMBL" id="JACMRX010000002">
    <property type="protein sequence ID" value="KAF7995746.1"/>
    <property type="molecule type" value="Genomic_DNA"/>
</dbReference>
<keyword evidence="3 5" id="KW-0863">Zinc-finger</keyword>
<keyword evidence="2" id="KW-0677">Repeat</keyword>
<comment type="caution">
    <text evidence="7">The sequence shown here is derived from an EMBL/GenBank/DDBJ whole genome shotgun (WGS) entry which is preliminary data.</text>
</comment>
<evidence type="ECO:0000313" key="8">
    <source>
        <dbReference type="Proteomes" id="UP000639338"/>
    </source>
</evidence>
<dbReference type="GO" id="GO:0005634">
    <property type="term" value="C:nucleus"/>
    <property type="evidence" value="ECO:0007669"/>
    <property type="project" value="TreeGrafter"/>
</dbReference>
<feature type="domain" description="C3H1-type" evidence="6">
    <location>
        <begin position="29"/>
        <end position="56"/>
    </location>
</feature>
<keyword evidence="8" id="KW-1185">Reference proteome</keyword>
<dbReference type="SMART" id="SM00356">
    <property type="entry name" value="ZnF_C3H1"/>
    <property type="match status" value="3"/>
</dbReference>
<dbReference type="PANTHER" id="PTHR13119">
    <property type="entry name" value="ZINC FINGER CCCH DOMAIN-CONTAINING PROTEI"/>
    <property type="match status" value="1"/>
</dbReference>
<accession>A0A834Y3C4</accession>